<feature type="transmembrane region" description="Helical" evidence="9">
    <location>
        <begin position="176"/>
        <end position="194"/>
    </location>
</feature>
<organism evidence="11 12">
    <name type="scientific">Desulforhabdus amnigena</name>
    <dbReference type="NCBI Taxonomy" id="40218"/>
    <lineage>
        <taxon>Bacteria</taxon>
        <taxon>Pseudomonadati</taxon>
        <taxon>Thermodesulfobacteriota</taxon>
        <taxon>Syntrophobacteria</taxon>
        <taxon>Syntrophobacterales</taxon>
        <taxon>Syntrophobacteraceae</taxon>
        <taxon>Desulforhabdus</taxon>
    </lineage>
</organism>
<comment type="caution">
    <text evidence="11">The sequence shown here is derived from an EMBL/GenBank/DDBJ whole genome shotgun (WGS) entry which is preliminary data.</text>
</comment>
<evidence type="ECO:0000256" key="5">
    <source>
        <dbReference type="ARBA" id="ARBA00022592"/>
    </source>
</evidence>
<dbReference type="EMBL" id="BSDR01000001">
    <property type="protein sequence ID" value="GLI32578.1"/>
    <property type="molecule type" value="Genomic_DNA"/>
</dbReference>
<dbReference type="GO" id="GO:0006817">
    <property type="term" value="P:phosphate ion transport"/>
    <property type="evidence" value="ECO:0007669"/>
    <property type="project" value="UniProtKB-KW"/>
</dbReference>
<feature type="transmembrane region" description="Helical" evidence="9">
    <location>
        <begin position="125"/>
        <end position="149"/>
    </location>
</feature>
<comment type="similarity">
    <text evidence="2">Belongs to the binding-protein-dependent transport system permease family. CysTW subfamily.</text>
</comment>
<dbReference type="PANTHER" id="PTHR30425">
    <property type="entry name" value="PHOSPHATE TRANSPORT SYSTEM PERMEASE PROTEIN PST"/>
    <property type="match status" value="1"/>
</dbReference>
<keyword evidence="8 9" id="KW-0472">Membrane</keyword>
<dbReference type="InterPro" id="IPR000515">
    <property type="entry name" value="MetI-like"/>
</dbReference>
<keyword evidence="6 9" id="KW-0812">Transmembrane</keyword>
<dbReference type="AlphaFoldDB" id="A0A9W6CZL4"/>
<dbReference type="CDD" id="cd06261">
    <property type="entry name" value="TM_PBP2"/>
    <property type="match status" value="1"/>
</dbReference>
<dbReference type="PROSITE" id="PS50928">
    <property type="entry name" value="ABC_TM1"/>
    <property type="match status" value="1"/>
</dbReference>
<evidence type="ECO:0000256" key="8">
    <source>
        <dbReference type="ARBA" id="ARBA00023136"/>
    </source>
</evidence>
<proteinExistence type="inferred from homology"/>
<keyword evidence="7 9" id="KW-1133">Transmembrane helix</keyword>
<sequence length="275" mass="29501">MIATSVSAVTIFSILFLLVYFSSPLFTEGRIYEIFSLQWQPFGGKYGILPMCAASLCLSLSALVLAFPPAIGVCCLIYALAPRRVAQFFLSLIRFMTSIPTVVYGFVSVFLLVPRVRDCFDGGSGFSLLTATLTLSLLILPTIVLVFHARLEQLDPTLRLTSEAMGFTAVQQVRHVFIPAAGEGLVIAAVLGFARAIGDTLISLMLAGNAPQLPHSLFASVRTLTSHIALVLATDSRSMAYQSVFASGLILFLLAGAVNLLIRKAAKKSGRSPHA</sequence>
<evidence type="ECO:0000256" key="4">
    <source>
        <dbReference type="ARBA" id="ARBA00022475"/>
    </source>
</evidence>
<keyword evidence="5" id="KW-0592">Phosphate transport</keyword>
<gene>
    <name evidence="11" type="ORF">DAMNIGENAA_00110</name>
</gene>
<reference evidence="11" key="1">
    <citation type="submission" date="2022-12" db="EMBL/GenBank/DDBJ databases">
        <title>Reference genome sequencing for broad-spectrum identification of bacterial and archaeal isolates by mass spectrometry.</title>
        <authorList>
            <person name="Sekiguchi Y."/>
            <person name="Tourlousse D.M."/>
        </authorList>
    </citation>
    <scope>NUCLEOTIDE SEQUENCE</scope>
    <source>
        <strain evidence="11">ASRB1</strain>
    </source>
</reference>
<evidence type="ECO:0000256" key="3">
    <source>
        <dbReference type="ARBA" id="ARBA00022448"/>
    </source>
</evidence>
<dbReference type="Pfam" id="PF00528">
    <property type="entry name" value="BPD_transp_1"/>
    <property type="match status" value="1"/>
</dbReference>
<feature type="transmembrane region" description="Helical" evidence="9">
    <location>
        <begin position="6"/>
        <end position="26"/>
    </location>
</feature>
<evidence type="ECO:0000256" key="1">
    <source>
        <dbReference type="ARBA" id="ARBA00004651"/>
    </source>
</evidence>
<evidence type="ECO:0000313" key="12">
    <source>
        <dbReference type="Proteomes" id="UP001144372"/>
    </source>
</evidence>
<keyword evidence="4" id="KW-1003">Cell membrane</keyword>
<comment type="subcellular location">
    <subcellularLocation>
        <location evidence="1 9">Cell membrane</location>
        <topology evidence="1 9">Multi-pass membrane protein</topology>
    </subcellularLocation>
</comment>
<keyword evidence="12" id="KW-1185">Reference proteome</keyword>
<accession>A0A9W6CZL4</accession>
<feature type="transmembrane region" description="Helical" evidence="9">
    <location>
        <begin position="92"/>
        <end position="113"/>
    </location>
</feature>
<feature type="transmembrane region" description="Helical" evidence="9">
    <location>
        <begin position="47"/>
        <end position="80"/>
    </location>
</feature>
<dbReference type="Proteomes" id="UP001144372">
    <property type="component" value="Unassembled WGS sequence"/>
</dbReference>
<evidence type="ECO:0000256" key="7">
    <source>
        <dbReference type="ARBA" id="ARBA00022989"/>
    </source>
</evidence>
<dbReference type="Gene3D" id="1.10.3720.10">
    <property type="entry name" value="MetI-like"/>
    <property type="match status" value="1"/>
</dbReference>
<dbReference type="InterPro" id="IPR051124">
    <property type="entry name" value="Phosphate_Transport_Permease"/>
</dbReference>
<dbReference type="GO" id="GO:0005886">
    <property type="term" value="C:plasma membrane"/>
    <property type="evidence" value="ECO:0007669"/>
    <property type="project" value="UniProtKB-SubCell"/>
</dbReference>
<evidence type="ECO:0000256" key="2">
    <source>
        <dbReference type="ARBA" id="ARBA00007069"/>
    </source>
</evidence>
<evidence type="ECO:0000313" key="11">
    <source>
        <dbReference type="EMBL" id="GLI32578.1"/>
    </source>
</evidence>
<evidence type="ECO:0000259" key="10">
    <source>
        <dbReference type="PROSITE" id="PS50928"/>
    </source>
</evidence>
<protein>
    <submittedName>
        <fullName evidence="11">Phosphate ABC transporter permease</fullName>
    </submittedName>
</protein>
<name>A0A9W6CZL4_9BACT</name>
<dbReference type="SUPFAM" id="SSF161098">
    <property type="entry name" value="MetI-like"/>
    <property type="match status" value="1"/>
</dbReference>
<feature type="transmembrane region" description="Helical" evidence="9">
    <location>
        <begin position="239"/>
        <end position="262"/>
    </location>
</feature>
<dbReference type="InterPro" id="IPR035906">
    <property type="entry name" value="MetI-like_sf"/>
</dbReference>
<dbReference type="RefSeq" id="WP_281791634.1">
    <property type="nucleotide sequence ID" value="NZ_BSDR01000001.1"/>
</dbReference>
<feature type="domain" description="ABC transmembrane type-1" evidence="10">
    <location>
        <begin position="52"/>
        <end position="262"/>
    </location>
</feature>
<keyword evidence="3 9" id="KW-0813">Transport</keyword>
<dbReference type="PANTHER" id="PTHR30425:SF1">
    <property type="entry name" value="PHOSPHATE TRANSPORT SYSTEM PERMEASE PROTEIN PSTC"/>
    <property type="match status" value="1"/>
</dbReference>
<evidence type="ECO:0000256" key="6">
    <source>
        <dbReference type="ARBA" id="ARBA00022692"/>
    </source>
</evidence>
<evidence type="ECO:0000256" key="9">
    <source>
        <dbReference type="RuleBase" id="RU363032"/>
    </source>
</evidence>
<dbReference type="GO" id="GO:0055085">
    <property type="term" value="P:transmembrane transport"/>
    <property type="evidence" value="ECO:0007669"/>
    <property type="project" value="InterPro"/>
</dbReference>